<feature type="region of interest" description="Disordered" evidence="1">
    <location>
        <begin position="216"/>
        <end position="283"/>
    </location>
</feature>
<evidence type="ECO:0000256" key="1">
    <source>
        <dbReference type="SAM" id="MobiDB-lite"/>
    </source>
</evidence>
<name>A0AAE1A995_9GAST</name>
<feature type="signal peptide" evidence="2">
    <location>
        <begin position="1"/>
        <end position="25"/>
    </location>
</feature>
<dbReference type="PANTHER" id="PTHR47417:SF1">
    <property type="entry name" value="SMR DOMAIN-CONTAINING PROTEIN YPL199C"/>
    <property type="match status" value="1"/>
</dbReference>
<evidence type="ECO:0000256" key="2">
    <source>
        <dbReference type="SAM" id="SignalP"/>
    </source>
</evidence>
<dbReference type="PROSITE" id="PS50828">
    <property type="entry name" value="SMR"/>
    <property type="match status" value="1"/>
</dbReference>
<dbReference type="PANTHER" id="PTHR47417">
    <property type="entry name" value="SMR DOMAIN-CONTAINING PROTEIN YPL199C"/>
    <property type="match status" value="1"/>
</dbReference>
<dbReference type="Gene3D" id="3.30.1370.110">
    <property type="match status" value="1"/>
</dbReference>
<feature type="compositionally biased region" description="Basic and acidic residues" evidence="1">
    <location>
        <begin position="216"/>
        <end position="230"/>
    </location>
</feature>
<comment type="caution">
    <text evidence="4">The sequence shown here is derived from an EMBL/GenBank/DDBJ whole genome shotgun (WGS) entry which is preliminary data.</text>
</comment>
<gene>
    <name evidence="4" type="ORF">RRG08_025304</name>
</gene>
<feature type="compositionally biased region" description="Polar residues" evidence="1">
    <location>
        <begin position="146"/>
        <end position="156"/>
    </location>
</feature>
<dbReference type="InterPro" id="IPR036063">
    <property type="entry name" value="Smr_dom_sf"/>
</dbReference>
<dbReference type="InterPro" id="IPR053020">
    <property type="entry name" value="Smr_domain_protein"/>
</dbReference>
<feature type="compositionally biased region" description="Basic residues" evidence="1">
    <location>
        <begin position="244"/>
        <end position="255"/>
    </location>
</feature>
<sequence length="400" mass="45482">MAEGFIILAIICACVTLLILRSLCGKKKNNKTTNETLEYMYGTSNPSFKDHRHRTVTVSTLGNSQIDNCSPAPVHSAEEETPMRQTFISSSQHYVPNSSPILIRSTSIPKYPDSENKSFSIVQRKPVTDPIRRIARIGPNQHCEQRSTSTSIQENPSFKKEESNIVRTNSKVGPIQRIVPLSPSQLPVQRLFSAALTSPSSHRCAYYDHSSAPLVKSEKPAKDLRSESKNKRATPTPIIVAHPPHPHGNIRRHSYSRPTHLEEDEEVDEFDQESEDEDEEDEEGAVLDLRGLFVREALAAVTVFLSEQDQKYIESEFSESHRFVYIITGWGKLSPGKIPKLKPAVEDLLNSPIYKLKYEYQWTNNGEMEVDLIGRKTDAELREKAEKRMRQRKLMNQNRK</sequence>
<proteinExistence type="predicted"/>
<dbReference type="EMBL" id="JAWDGP010002360">
    <property type="protein sequence ID" value="KAK3783680.1"/>
    <property type="molecule type" value="Genomic_DNA"/>
</dbReference>
<feature type="chain" id="PRO_5042231402" description="Smr domain-containing protein" evidence="2">
    <location>
        <begin position="26"/>
        <end position="400"/>
    </location>
</feature>
<evidence type="ECO:0000313" key="5">
    <source>
        <dbReference type="Proteomes" id="UP001283361"/>
    </source>
</evidence>
<keyword evidence="5" id="KW-1185">Reference proteome</keyword>
<dbReference type="AlphaFoldDB" id="A0AAE1A995"/>
<organism evidence="4 5">
    <name type="scientific">Elysia crispata</name>
    <name type="common">lettuce slug</name>
    <dbReference type="NCBI Taxonomy" id="231223"/>
    <lineage>
        <taxon>Eukaryota</taxon>
        <taxon>Metazoa</taxon>
        <taxon>Spiralia</taxon>
        <taxon>Lophotrochozoa</taxon>
        <taxon>Mollusca</taxon>
        <taxon>Gastropoda</taxon>
        <taxon>Heterobranchia</taxon>
        <taxon>Euthyneura</taxon>
        <taxon>Panpulmonata</taxon>
        <taxon>Sacoglossa</taxon>
        <taxon>Placobranchoidea</taxon>
        <taxon>Plakobranchidae</taxon>
        <taxon>Elysia</taxon>
    </lineage>
</organism>
<dbReference type="Proteomes" id="UP001283361">
    <property type="component" value="Unassembled WGS sequence"/>
</dbReference>
<feature type="region of interest" description="Disordered" evidence="1">
    <location>
        <begin position="142"/>
        <end position="164"/>
    </location>
</feature>
<dbReference type="Pfam" id="PF01713">
    <property type="entry name" value="Smr"/>
    <property type="match status" value="1"/>
</dbReference>
<protein>
    <recommendedName>
        <fullName evidence="3">Smr domain-containing protein</fullName>
    </recommendedName>
</protein>
<reference evidence="4" key="1">
    <citation type="journal article" date="2023" name="G3 (Bethesda)">
        <title>A reference genome for the long-term kleptoplast-retaining sea slug Elysia crispata morphotype clarki.</title>
        <authorList>
            <person name="Eastman K.E."/>
            <person name="Pendleton A.L."/>
            <person name="Shaikh M.A."/>
            <person name="Suttiyut T."/>
            <person name="Ogas R."/>
            <person name="Tomko P."/>
            <person name="Gavelis G."/>
            <person name="Widhalm J.R."/>
            <person name="Wisecaver J.H."/>
        </authorList>
    </citation>
    <scope>NUCLEOTIDE SEQUENCE</scope>
    <source>
        <strain evidence="4">ECLA1</strain>
    </source>
</reference>
<feature type="compositionally biased region" description="Acidic residues" evidence="1">
    <location>
        <begin position="262"/>
        <end position="283"/>
    </location>
</feature>
<evidence type="ECO:0000313" key="4">
    <source>
        <dbReference type="EMBL" id="KAK3783680.1"/>
    </source>
</evidence>
<dbReference type="InterPro" id="IPR002625">
    <property type="entry name" value="Smr_dom"/>
</dbReference>
<evidence type="ECO:0000259" key="3">
    <source>
        <dbReference type="PROSITE" id="PS50828"/>
    </source>
</evidence>
<feature type="domain" description="Smr" evidence="3">
    <location>
        <begin position="287"/>
        <end position="373"/>
    </location>
</feature>
<keyword evidence="2" id="KW-0732">Signal</keyword>
<accession>A0AAE1A995</accession>
<dbReference type="SUPFAM" id="SSF160443">
    <property type="entry name" value="SMR domain-like"/>
    <property type="match status" value="1"/>
</dbReference>